<accession>A0A934QGD3</accession>
<keyword evidence="10" id="KW-1185">Reference proteome</keyword>
<dbReference type="PANTHER" id="PTHR43047">
    <property type="entry name" value="TWO-COMPONENT HISTIDINE PROTEIN KINASE"/>
    <property type="match status" value="1"/>
</dbReference>
<evidence type="ECO:0000313" key="9">
    <source>
        <dbReference type="EMBL" id="MBK1696294.1"/>
    </source>
</evidence>
<dbReference type="EMBL" id="NRRE01000013">
    <property type="protein sequence ID" value="MBK1696294.1"/>
    <property type="molecule type" value="Genomic_DNA"/>
</dbReference>
<dbReference type="SUPFAM" id="SSF55874">
    <property type="entry name" value="ATPase domain of HSP90 chaperone/DNA topoisomerase II/histidine kinase"/>
    <property type="match status" value="1"/>
</dbReference>
<comment type="catalytic activity">
    <reaction evidence="1">
        <text>ATP + protein L-histidine = ADP + protein N-phospho-L-histidine.</text>
        <dbReference type="EC" id="2.7.13.3"/>
    </reaction>
</comment>
<feature type="region of interest" description="Disordered" evidence="7">
    <location>
        <begin position="573"/>
        <end position="599"/>
    </location>
</feature>
<feature type="coiled-coil region" evidence="6">
    <location>
        <begin position="317"/>
        <end position="344"/>
    </location>
</feature>
<keyword evidence="6" id="KW-0175">Coiled coil</keyword>
<dbReference type="Pfam" id="PF02518">
    <property type="entry name" value="HATPase_c"/>
    <property type="match status" value="1"/>
</dbReference>
<comment type="caution">
    <text evidence="9">The sequence shown here is derived from an EMBL/GenBank/DDBJ whole genome shotgun (WGS) entry which is preliminary data.</text>
</comment>
<evidence type="ECO:0000256" key="2">
    <source>
        <dbReference type="ARBA" id="ARBA00012438"/>
    </source>
</evidence>
<dbReference type="InterPro" id="IPR005467">
    <property type="entry name" value="His_kinase_dom"/>
</dbReference>
<dbReference type="AlphaFoldDB" id="A0A934QGD3"/>
<dbReference type="InterPro" id="IPR036890">
    <property type="entry name" value="HATPase_C_sf"/>
</dbReference>
<dbReference type="InterPro" id="IPR003661">
    <property type="entry name" value="HisK_dim/P_dom"/>
</dbReference>
<dbReference type="EC" id="2.7.13.3" evidence="2"/>
<evidence type="ECO:0000256" key="1">
    <source>
        <dbReference type="ARBA" id="ARBA00000085"/>
    </source>
</evidence>
<dbReference type="RefSeq" id="WP_051431822.1">
    <property type="nucleotide sequence ID" value="NZ_NRRE01000013.1"/>
</dbReference>
<dbReference type="InterPro" id="IPR036097">
    <property type="entry name" value="HisK_dim/P_sf"/>
</dbReference>
<feature type="domain" description="Histidine kinase" evidence="8">
    <location>
        <begin position="351"/>
        <end position="568"/>
    </location>
</feature>
<dbReference type="InterPro" id="IPR004358">
    <property type="entry name" value="Sig_transdc_His_kin-like_C"/>
</dbReference>
<dbReference type="InterPro" id="IPR003594">
    <property type="entry name" value="HATPase_dom"/>
</dbReference>
<dbReference type="Gene3D" id="3.30.450.20">
    <property type="entry name" value="PAS domain"/>
    <property type="match status" value="1"/>
</dbReference>
<dbReference type="SMART" id="SM00387">
    <property type="entry name" value="HATPase_c"/>
    <property type="match status" value="1"/>
</dbReference>
<evidence type="ECO:0000313" key="10">
    <source>
        <dbReference type="Proteomes" id="UP000778970"/>
    </source>
</evidence>
<dbReference type="GO" id="GO:0005886">
    <property type="term" value="C:plasma membrane"/>
    <property type="evidence" value="ECO:0007669"/>
    <property type="project" value="TreeGrafter"/>
</dbReference>
<dbReference type="Proteomes" id="UP000778970">
    <property type="component" value="Unassembled WGS sequence"/>
</dbReference>
<dbReference type="Gene3D" id="1.10.287.130">
    <property type="match status" value="1"/>
</dbReference>
<sequence>MLTPSASSVRPGRALFLLGLGAIVGLVAFLTYASTEAYFAARKEIVAQTTDEARVLREHADRTFQAVDMALKEVIRTVDTQPWEEIARSRNVWHRMREIANSLPQLRSIWLVDQNGYMRLYSAKWETPPLDTIDREYFSAHGFGRKSHLHFSPTMPGKYTGNTFVPVSRPITVGTYGFRGVVAAAVEPAYYLPILRTDSACADCKVGIYRSDGTAMVTGGRGTATDPTRIQNLFKETPKPGVSAWTSQQKTFLDDHDALATVAMSPTYDIGIVAAAPTSAVWDRWWNYVRGMLIAGVPCVLGLTLLLHRAQLASRIQDHARRDAEAARQREQTLREQAAEANRSKSEFLTLMSHELRTPLNAVIGFSEIISKQSFGPNHPNYREYAQDIYESGQHLLSLINDILDLAKIEAQRHKLYEEEIELAETLRSVRRLAAFRAEQTQVALFVPDSDLHLRADARALKQMLLNLVVNALKFTDPGGSVTVSVARDDTWLYLSVTDTGHGMGPADLERAMQLFGQAENALTRRAEGTGLGINITSALAKLHDGGLDIFSVPGEGTRATVRLPVTRISSNQSSAMAQDSAGINIDAQRTTREDMRAR</sequence>
<dbReference type="SMART" id="SM00388">
    <property type="entry name" value="HisKA"/>
    <property type="match status" value="1"/>
</dbReference>
<dbReference type="SUPFAM" id="SSF47384">
    <property type="entry name" value="Homodimeric domain of signal transducing histidine kinase"/>
    <property type="match status" value="1"/>
</dbReference>
<feature type="compositionally biased region" description="Basic and acidic residues" evidence="7">
    <location>
        <begin position="590"/>
        <end position="599"/>
    </location>
</feature>
<dbReference type="GO" id="GO:0000155">
    <property type="term" value="F:phosphorelay sensor kinase activity"/>
    <property type="evidence" value="ECO:0007669"/>
    <property type="project" value="InterPro"/>
</dbReference>
<reference evidence="9" key="2">
    <citation type="journal article" date="2020" name="Microorganisms">
        <title>Osmotic Adaptation and Compatible Solute Biosynthesis of Phototrophic Bacteria as Revealed from Genome Analyses.</title>
        <authorList>
            <person name="Imhoff J.F."/>
            <person name="Rahn T."/>
            <person name="Kunzel S."/>
            <person name="Keller A."/>
            <person name="Neulinger S.C."/>
        </authorList>
    </citation>
    <scope>NUCLEOTIDE SEQUENCE</scope>
    <source>
        <strain evidence="9">DSM 9154</strain>
    </source>
</reference>
<dbReference type="Pfam" id="PF00512">
    <property type="entry name" value="HisKA"/>
    <property type="match status" value="1"/>
</dbReference>
<evidence type="ECO:0000256" key="5">
    <source>
        <dbReference type="ARBA" id="ARBA00022777"/>
    </source>
</evidence>
<dbReference type="Gene3D" id="3.30.565.10">
    <property type="entry name" value="Histidine kinase-like ATPase, C-terminal domain"/>
    <property type="match status" value="1"/>
</dbReference>
<dbReference type="PROSITE" id="PS50109">
    <property type="entry name" value="HIS_KIN"/>
    <property type="match status" value="1"/>
</dbReference>
<keyword evidence="4" id="KW-0808">Transferase</keyword>
<keyword evidence="3" id="KW-0597">Phosphoprotein</keyword>
<proteinExistence type="predicted"/>
<dbReference type="PANTHER" id="PTHR43047:SF72">
    <property type="entry name" value="OSMOSENSING HISTIDINE PROTEIN KINASE SLN1"/>
    <property type="match status" value="1"/>
</dbReference>
<protein>
    <recommendedName>
        <fullName evidence="2">histidine kinase</fullName>
        <ecNumber evidence="2">2.7.13.3</ecNumber>
    </recommendedName>
</protein>
<dbReference type="CDD" id="cd18773">
    <property type="entry name" value="PDC1_HK_sensor"/>
    <property type="match status" value="1"/>
</dbReference>
<dbReference type="CDD" id="cd00082">
    <property type="entry name" value="HisKA"/>
    <property type="match status" value="1"/>
</dbReference>
<organism evidence="9 10">
    <name type="scientific">Rhodovibrio salinarum</name>
    <dbReference type="NCBI Taxonomy" id="1087"/>
    <lineage>
        <taxon>Bacteria</taxon>
        <taxon>Pseudomonadati</taxon>
        <taxon>Pseudomonadota</taxon>
        <taxon>Alphaproteobacteria</taxon>
        <taxon>Rhodospirillales</taxon>
        <taxon>Rhodovibrionaceae</taxon>
        <taxon>Rhodovibrio</taxon>
    </lineage>
</organism>
<evidence type="ECO:0000256" key="7">
    <source>
        <dbReference type="SAM" id="MobiDB-lite"/>
    </source>
</evidence>
<keyword evidence="5" id="KW-0418">Kinase</keyword>
<reference evidence="9" key="1">
    <citation type="submission" date="2017-08" db="EMBL/GenBank/DDBJ databases">
        <authorList>
            <person name="Imhoff J.F."/>
            <person name="Rahn T."/>
            <person name="Kuenzel S."/>
            <person name="Neulinger S.C."/>
        </authorList>
    </citation>
    <scope>NUCLEOTIDE SEQUENCE</scope>
    <source>
        <strain evidence="9">DSM 9154</strain>
    </source>
</reference>
<evidence type="ECO:0000259" key="8">
    <source>
        <dbReference type="PROSITE" id="PS50109"/>
    </source>
</evidence>
<evidence type="ECO:0000256" key="4">
    <source>
        <dbReference type="ARBA" id="ARBA00022679"/>
    </source>
</evidence>
<dbReference type="GO" id="GO:0009927">
    <property type="term" value="F:histidine phosphotransfer kinase activity"/>
    <property type="evidence" value="ECO:0007669"/>
    <property type="project" value="TreeGrafter"/>
</dbReference>
<evidence type="ECO:0000256" key="3">
    <source>
        <dbReference type="ARBA" id="ARBA00022553"/>
    </source>
</evidence>
<evidence type="ECO:0000256" key="6">
    <source>
        <dbReference type="SAM" id="Coils"/>
    </source>
</evidence>
<dbReference type="PRINTS" id="PR00344">
    <property type="entry name" value="BCTRLSENSOR"/>
</dbReference>
<gene>
    <name evidence="9" type="ORF">CKO21_03440</name>
</gene>
<name>A0A934QGD3_9PROT</name>